<keyword evidence="2" id="KW-1003">Cell membrane</keyword>
<comment type="caution">
    <text evidence="8">The sequence shown here is derived from an EMBL/GenBank/DDBJ whole genome shotgun (WGS) entry which is preliminary data.</text>
</comment>
<evidence type="ECO:0000256" key="2">
    <source>
        <dbReference type="ARBA" id="ARBA00022475"/>
    </source>
</evidence>
<name>A0A934Q885_9MICO</name>
<keyword evidence="5 6" id="KW-0472">Membrane</keyword>
<dbReference type="PANTHER" id="PTHR43124:SF3">
    <property type="entry name" value="CHLORAMPHENICOL EFFLUX PUMP RV0191"/>
    <property type="match status" value="1"/>
</dbReference>
<evidence type="ECO:0000259" key="7">
    <source>
        <dbReference type="PROSITE" id="PS50850"/>
    </source>
</evidence>
<dbReference type="Pfam" id="PF07690">
    <property type="entry name" value="MFS_1"/>
    <property type="match status" value="1"/>
</dbReference>
<protein>
    <submittedName>
        <fullName evidence="8">MFS transporter</fullName>
    </submittedName>
</protein>
<feature type="domain" description="Major facilitator superfamily (MFS) profile" evidence="7">
    <location>
        <begin position="1"/>
        <end position="366"/>
    </location>
</feature>
<dbReference type="Gene3D" id="1.20.1250.20">
    <property type="entry name" value="MFS general substrate transporter like domains"/>
    <property type="match status" value="2"/>
</dbReference>
<feature type="transmembrane region" description="Helical" evidence="6">
    <location>
        <begin position="221"/>
        <end position="241"/>
    </location>
</feature>
<dbReference type="Proteomes" id="UP000608530">
    <property type="component" value="Unassembled WGS sequence"/>
</dbReference>
<dbReference type="CDD" id="cd17324">
    <property type="entry name" value="MFS_NepI_like"/>
    <property type="match status" value="1"/>
</dbReference>
<dbReference type="InterPro" id="IPR050189">
    <property type="entry name" value="MFS_Efflux_Transporters"/>
</dbReference>
<dbReference type="PROSITE" id="PS50850">
    <property type="entry name" value="MFS"/>
    <property type="match status" value="1"/>
</dbReference>
<dbReference type="InterPro" id="IPR036259">
    <property type="entry name" value="MFS_trans_sf"/>
</dbReference>
<feature type="transmembrane region" description="Helical" evidence="6">
    <location>
        <begin position="317"/>
        <end position="338"/>
    </location>
</feature>
<feature type="transmembrane region" description="Helical" evidence="6">
    <location>
        <begin position="276"/>
        <end position="296"/>
    </location>
</feature>
<organism evidence="8 9">
    <name type="scientific">Leucobacter chromiisoli</name>
    <dbReference type="NCBI Taxonomy" id="2796471"/>
    <lineage>
        <taxon>Bacteria</taxon>
        <taxon>Bacillati</taxon>
        <taxon>Actinomycetota</taxon>
        <taxon>Actinomycetes</taxon>
        <taxon>Micrococcales</taxon>
        <taxon>Microbacteriaceae</taxon>
        <taxon>Leucobacter</taxon>
    </lineage>
</organism>
<dbReference type="GO" id="GO:0005886">
    <property type="term" value="C:plasma membrane"/>
    <property type="evidence" value="ECO:0007669"/>
    <property type="project" value="UniProtKB-SubCell"/>
</dbReference>
<dbReference type="GO" id="GO:0022857">
    <property type="term" value="F:transmembrane transporter activity"/>
    <property type="evidence" value="ECO:0007669"/>
    <property type="project" value="InterPro"/>
</dbReference>
<accession>A0A934Q885</accession>
<keyword evidence="4 6" id="KW-1133">Transmembrane helix</keyword>
<evidence type="ECO:0000256" key="3">
    <source>
        <dbReference type="ARBA" id="ARBA00022692"/>
    </source>
</evidence>
<proteinExistence type="predicted"/>
<feature type="transmembrane region" description="Helical" evidence="6">
    <location>
        <begin position="186"/>
        <end position="209"/>
    </location>
</feature>
<keyword evidence="9" id="KW-1185">Reference proteome</keyword>
<keyword evidence="3 6" id="KW-0812">Transmembrane</keyword>
<dbReference type="InterPro" id="IPR020846">
    <property type="entry name" value="MFS_dom"/>
</dbReference>
<evidence type="ECO:0000256" key="6">
    <source>
        <dbReference type="SAM" id="Phobius"/>
    </source>
</evidence>
<dbReference type="PANTHER" id="PTHR43124">
    <property type="entry name" value="PURINE EFFLUX PUMP PBUE"/>
    <property type="match status" value="1"/>
</dbReference>
<feature type="transmembrane region" description="Helical" evidence="6">
    <location>
        <begin position="57"/>
        <end position="76"/>
    </location>
</feature>
<evidence type="ECO:0000256" key="1">
    <source>
        <dbReference type="ARBA" id="ARBA00004651"/>
    </source>
</evidence>
<comment type="subcellular location">
    <subcellularLocation>
        <location evidence="1">Cell membrane</location>
        <topology evidence="1">Multi-pass membrane protein</topology>
    </subcellularLocation>
</comment>
<dbReference type="EMBL" id="JAEHOH010000011">
    <property type="protein sequence ID" value="MBK0419125.1"/>
    <property type="molecule type" value="Genomic_DNA"/>
</dbReference>
<feature type="transmembrane region" description="Helical" evidence="6">
    <location>
        <begin position="344"/>
        <end position="364"/>
    </location>
</feature>
<evidence type="ECO:0000313" key="9">
    <source>
        <dbReference type="Proteomes" id="UP000608530"/>
    </source>
</evidence>
<dbReference type="AlphaFoldDB" id="A0A934Q885"/>
<feature type="transmembrane region" description="Helical" evidence="6">
    <location>
        <begin position="82"/>
        <end position="104"/>
    </location>
</feature>
<evidence type="ECO:0000256" key="4">
    <source>
        <dbReference type="ARBA" id="ARBA00022989"/>
    </source>
</evidence>
<evidence type="ECO:0000256" key="5">
    <source>
        <dbReference type="ARBA" id="ARBA00023136"/>
    </source>
</evidence>
<feature type="transmembrane region" description="Helical" evidence="6">
    <location>
        <begin position="29"/>
        <end position="50"/>
    </location>
</feature>
<dbReference type="InterPro" id="IPR011701">
    <property type="entry name" value="MFS"/>
</dbReference>
<feature type="transmembrane region" description="Helical" evidence="6">
    <location>
        <begin position="116"/>
        <end position="137"/>
    </location>
</feature>
<sequence length="372" mass="37386">MGLLPEIAHDLLPALSARAPEEAYGRTGILISAYALGVVVGAPTIAAWVAKYPRRRVLVWLTAAFAIFTALSAIAPTFETAAVARLLAGIPHGAYFGIASLAAADLMGPGRRGRGVAAVLFGLTVSNVVGVPAVTSLGQSSGWRVAFLAVAGLFALAAAAIAVSLPRMPGSAGATIRSELSALGNGQVWLGMGIGAIGFGGFFAVYSYVSPLATGYTGLPTASVPWILATIGLGMTLGNLFGGRLADRDPLASLARILPLLGLALAGLALTARFPAALVAGLFLVGMLCCVMTPSVQVRLMDVAGSAQTLAAAINHSALNIGNSLGAALGGAVIAAGWGLVSPVWVAVALSAGGFLLVVLSRGLERRAQARG</sequence>
<reference evidence="8" key="1">
    <citation type="submission" date="2020-12" db="EMBL/GenBank/DDBJ databases">
        <title>Leucobacter sp. CAS1, isolated from Chromium sludge.</title>
        <authorList>
            <person name="Xu Z."/>
        </authorList>
    </citation>
    <scope>NUCLEOTIDE SEQUENCE</scope>
    <source>
        <strain evidence="8">CSA1</strain>
    </source>
</reference>
<gene>
    <name evidence="8" type="ORF">JD276_08770</name>
</gene>
<evidence type="ECO:0000313" key="8">
    <source>
        <dbReference type="EMBL" id="MBK0419125.1"/>
    </source>
</evidence>
<dbReference type="SUPFAM" id="SSF103473">
    <property type="entry name" value="MFS general substrate transporter"/>
    <property type="match status" value="1"/>
</dbReference>
<feature type="transmembrane region" description="Helical" evidence="6">
    <location>
        <begin position="143"/>
        <end position="165"/>
    </location>
</feature>
<feature type="transmembrane region" description="Helical" evidence="6">
    <location>
        <begin position="253"/>
        <end position="270"/>
    </location>
</feature>